<sequence length="145" mass="16567">MKSIKSSIRHCATARRGAREAGPGGGRGISIIFPFPPRFRRLIAPTSGPRVWNEPTLSFCSVSQRGMRARRAGGREAHYGEHNRTLTSSTPDDPDRRARANYNKVEPYSSMRKLKSRFDFEVFILLDRWQTNAKDAHLTDLWNHK</sequence>
<feature type="compositionally biased region" description="Basic and acidic residues" evidence="1">
    <location>
        <begin position="73"/>
        <end position="84"/>
    </location>
</feature>
<dbReference type="EMBL" id="BGZK01001681">
    <property type="protein sequence ID" value="GBP84478.1"/>
    <property type="molecule type" value="Genomic_DNA"/>
</dbReference>
<proteinExistence type="predicted"/>
<evidence type="ECO:0000256" key="1">
    <source>
        <dbReference type="SAM" id="MobiDB-lite"/>
    </source>
</evidence>
<comment type="caution">
    <text evidence="2">The sequence shown here is derived from an EMBL/GenBank/DDBJ whole genome shotgun (WGS) entry which is preliminary data.</text>
</comment>
<accession>A0A4C1Z9C0</accession>
<dbReference type="Proteomes" id="UP000299102">
    <property type="component" value="Unassembled WGS sequence"/>
</dbReference>
<organism evidence="2 3">
    <name type="scientific">Eumeta variegata</name>
    <name type="common">Bagworm moth</name>
    <name type="synonym">Eumeta japonica</name>
    <dbReference type="NCBI Taxonomy" id="151549"/>
    <lineage>
        <taxon>Eukaryota</taxon>
        <taxon>Metazoa</taxon>
        <taxon>Ecdysozoa</taxon>
        <taxon>Arthropoda</taxon>
        <taxon>Hexapoda</taxon>
        <taxon>Insecta</taxon>
        <taxon>Pterygota</taxon>
        <taxon>Neoptera</taxon>
        <taxon>Endopterygota</taxon>
        <taxon>Lepidoptera</taxon>
        <taxon>Glossata</taxon>
        <taxon>Ditrysia</taxon>
        <taxon>Tineoidea</taxon>
        <taxon>Psychidae</taxon>
        <taxon>Oiketicinae</taxon>
        <taxon>Eumeta</taxon>
    </lineage>
</organism>
<protein>
    <submittedName>
        <fullName evidence="2">Uncharacterized protein</fullName>
    </submittedName>
</protein>
<gene>
    <name evidence="2" type="ORF">EVAR_100745_1</name>
</gene>
<evidence type="ECO:0000313" key="2">
    <source>
        <dbReference type="EMBL" id="GBP84478.1"/>
    </source>
</evidence>
<dbReference type="AlphaFoldDB" id="A0A4C1Z9C0"/>
<keyword evidence="3" id="KW-1185">Reference proteome</keyword>
<reference evidence="2 3" key="1">
    <citation type="journal article" date="2019" name="Commun. Biol.">
        <title>The bagworm genome reveals a unique fibroin gene that provides high tensile strength.</title>
        <authorList>
            <person name="Kono N."/>
            <person name="Nakamura H."/>
            <person name="Ohtoshi R."/>
            <person name="Tomita M."/>
            <person name="Numata K."/>
            <person name="Arakawa K."/>
        </authorList>
    </citation>
    <scope>NUCLEOTIDE SEQUENCE [LARGE SCALE GENOMIC DNA]</scope>
</reference>
<name>A0A4C1Z9C0_EUMVA</name>
<feature type="region of interest" description="Disordered" evidence="1">
    <location>
        <begin position="70"/>
        <end position="98"/>
    </location>
</feature>
<evidence type="ECO:0000313" key="3">
    <source>
        <dbReference type="Proteomes" id="UP000299102"/>
    </source>
</evidence>